<dbReference type="PRINTS" id="PR01217">
    <property type="entry name" value="PRICHEXTENSN"/>
</dbReference>
<sequence length="259" mass="26926">MAVRGRWRLSCGGASCQERGALRHASWDGWHAWGAKTCIRGRACVVVAARSCPHPPTSSSSSNINCSHIHLHPAHIYINCSHPLTSTHIHSAHQPLTPTTAQPAPKATRSKCTLLRPSSPPSWPPPRPSPPPSPTAPTSSATATPATTRAPPPSPSTPSASTSSTSASSTPATATPPPRETPARRRALATTPSPLAGAASSAPETASPSFPSSTTSTSALFADRVFCARLITYPSYTDKQLANGQVVTPDQSYAPANLN</sequence>
<feature type="compositionally biased region" description="Low complexity" evidence="1">
    <location>
        <begin position="136"/>
        <end position="149"/>
    </location>
</feature>
<gene>
    <name evidence="2" type="ORF">UVI_02050220</name>
</gene>
<proteinExistence type="predicted"/>
<feature type="compositionally biased region" description="Pro residues" evidence="1">
    <location>
        <begin position="118"/>
        <end position="135"/>
    </location>
</feature>
<reference evidence="3" key="1">
    <citation type="journal article" date="2016" name="Genome Announc.">
        <title>Genome sequence of Ustilaginoidea virens IPU010, a rice pathogenic fungus causing false smut.</title>
        <authorList>
            <person name="Kumagai T."/>
            <person name="Ishii T."/>
            <person name="Terai G."/>
            <person name="Umemura M."/>
            <person name="Machida M."/>
            <person name="Asai K."/>
        </authorList>
    </citation>
    <scope>NUCLEOTIDE SEQUENCE [LARGE SCALE GENOMIC DNA]</scope>
    <source>
        <strain evidence="3">IPU010</strain>
    </source>
</reference>
<dbReference type="Proteomes" id="UP000054053">
    <property type="component" value="Unassembled WGS sequence"/>
</dbReference>
<organism evidence="2 3">
    <name type="scientific">Ustilaginoidea virens</name>
    <name type="common">Rice false smut fungus</name>
    <name type="synonym">Villosiclava virens</name>
    <dbReference type="NCBI Taxonomy" id="1159556"/>
    <lineage>
        <taxon>Eukaryota</taxon>
        <taxon>Fungi</taxon>
        <taxon>Dikarya</taxon>
        <taxon>Ascomycota</taxon>
        <taxon>Pezizomycotina</taxon>
        <taxon>Sordariomycetes</taxon>
        <taxon>Hypocreomycetidae</taxon>
        <taxon>Hypocreales</taxon>
        <taxon>Clavicipitaceae</taxon>
        <taxon>Ustilaginoidea</taxon>
    </lineage>
</organism>
<feature type="region of interest" description="Disordered" evidence="1">
    <location>
        <begin position="91"/>
        <end position="218"/>
    </location>
</feature>
<accession>A0A1B5KX27</accession>
<dbReference type="AlphaFoldDB" id="A0A1B5KX27"/>
<evidence type="ECO:0000256" key="1">
    <source>
        <dbReference type="SAM" id="MobiDB-lite"/>
    </source>
</evidence>
<name>A0A1B5KX27_USTVR</name>
<feature type="compositionally biased region" description="Low complexity" evidence="1">
    <location>
        <begin position="188"/>
        <end position="218"/>
    </location>
</feature>
<protein>
    <submittedName>
        <fullName evidence="2">Uncharacterized protein</fullName>
    </submittedName>
</protein>
<comment type="caution">
    <text evidence="2">The sequence shown here is derived from an EMBL/GenBank/DDBJ whole genome shotgun (WGS) entry which is preliminary data.</text>
</comment>
<feature type="compositionally biased region" description="Low complexity" evidence="1">
    <location>
        <begin position="92"/>
        <end position="107"/>
    </location>
</feature>
<evidence type="ECO:0000313" key="3">
    <source>
        <dbReference type="Proteomes" id="UP000054053"/>
    </source>
</evidence>
<evidence type="ECO:0000313" key="2">
    <source>
        <dbReference type="EMBL" id="GAO15589.1"/>
    </source>
</evidence>
<dbReference type="EMBL" id="BBTG02000036">
    <property type="protein sequence ID" value="GAO15589.1"/>
    <property type="molecule type" value="Genomic_DNA"/>
</dbReference>
<feature type="compositionally biased region" description="Low complexity" evidence="1">
    <location>
        <begin position="157"/>
        <end position="173"/>
    </location>
</feature>